<proteinExistence type="predicted"/>
<feature type="domain" description="Protein kinase" evidence="2">
    <location>
        <begin position="198"/>
        <end position="528"/>
    </location>
</feature>
<gene>
    <name evidence="3" type="ORF">CSOL1703_00005502</name>
</gene>
<dbReference type="EMBL" id="CABFOC020000045">
    <property type="protein sequence ID" value="CAH0053627.1"/>
    <property type="molecule type" value="Genomic_DNA"/>
</dbReference>
<name>A0A9N9ZCD0_9HYPO</name>
<dbReference type="Gene3D" id="1.10.510.10">
    <property type="entry name" value="Transferase(Phosphotransferase) domain 1"/>
    <property type="match status" value="1"/>
</dbReference>
<dbReference type="OrthoDB" id="1046782at2759"/>
<dbReference type="InterPro" id="IPR011009">
    <property type="entry name" value="Kinase-like_dom_sf"/>
</dbReference>
<feature type="compositionally biased region" description="Polar residues" evidence="1">
    <location>
        <begin position="674"/>
        <end position="690"/>
    </location>
</feature>
<dbReference type="GO" id="GO:0004674">
    <property type="term" value="F:protein serine/threonine kinase activity"/>
    <property type="evidence" value="ECO:0007669"/>
    <property type="project" value="TreeGrafter"/>
</dbReference>
<accession>A0A9N9ZCD0</accession>
<comment type="caution">
    <text evidence="3">The sequence shown here is derived from an EMBL/GenBank/DDBJ whole genome shotgun (WGS) entry which is preliminary data.</text>
</comment>
<evidence type="ECO:0000313" key="4">
    <source>
        <dbReference type="Proteomes" id="UP000775872"/>
    </source>
</evidence>
<organism evidence="3 4">
    <name type="scientific">Clonostachys solani</name>
    <dbReference type="NCBI Taxonomy" id="160281"/>
    <lineage>
        <taxon>Eukaryota</taxon>
        <taxon>Fungi</taxon>
        <taxon>Dikarya</taxon>
        <taxon>Ascomycota</taxon>
        <taxon>Pezizomycotina</taxon>
        <taxon>Sordariomycetes</taxon>
        <taxon>Hypocreomycetidae</taxon>
        <taxon>Hypocreales</taxon>
        <taxon>Bionectriaceae</taxon>
        <taxon>Clonostachys</taxon>
    </lineage>
</organism>
<dbReference type="Pfam" id="PF00069">
    <property type="entry name" value="Pkinase"/>
    <property type="match status" value="1"/>
</dbReference>
<dbReference type="SUPFAM" id="SSF56112">
    <property type="entry name" value="Protein kinase-like (PK-like)"/>
    <property type="match status" value="1"/>
</dbReference>
<feature type="region of interest" description="Disordered" evidence="1">
    <location>
        <begin position="594"/>
        <end position="627"/>
    </location>
</feature>
<protein>
    <recommendedName>
        <fullName evidence="2">Protein kinase domain-containing protein</fullName>
    </recommendedName>
</protein>
<evidence type="ECO:0000256" key="1">
    <source>
        <dbReference type="SAM" id="MobiDB-lite"/>
    </source>
</evidence>
<evidence type="ECO:0000259" key="2">
    <source>
        <dbReference type="PROSITE" id="PS50011"/>
    </source>
</evidence>
<feature type="compositionally biased region" description="Polar residues" evidence="1">
    <location>
        <begin position="700"/>
        <end position="720"/>
    </location>
</feature>
<dbReference type="PROSITE" id="PS50011">
    <property type="entry name" value="PROTEIN_KINASE_DOM"/>
    <property type="match status" value="1"/>
</dbReference>
<feature type="non-terminal residue" evidence="3">
    <location>
        <position position="754"/>
    </location>
</feature>
<sequence>MMGAHAMENPPVMDLGFSLRESLIKSGRWLANATDRVKPYNEQDQDDDGDDVIFDHLCLSDGKVNENELTPYEFLPLSSLEFLFSLGRTKKIIAKAFPHENHQYLLAQICGNSYKRSRIRILAVLCQMKRPQLIKSFLQHKVFDDSLPLDKQLSKFEWEKKDLFDFRDKQYKALAPFFHLNAGKLRHYCLNSKIQIPFLSRRAIGSGAHGAVSKICLHEDHYFWEENNDFDLTGPYFSLKEFNSGMASEFLNERKALERFSGSHSGHPHLIRLLMSYEIDKHYFMIFPLAKYDMLEFWKKVTNNPTSDKFLDWVLTQCYGLARGLQKIHKHDATFEEQSDKYMGRHGDIKPRNILCFDSPAEDGTDDHRDVPRYRLVLADFTFMRFHSPLSCEHSTESAMRYTHTYRPPETYSNHGNIFSQKHDVWTLGCVYLEFITWHLLGHDAIDERFCTEEDGQVRELQGFRTLRNLEDAGDGRFLEDAFFNRDENNQAYLKKSVPKWCSYLRERRSCSPQLYNFINFIQKHMLVVELGERERIDVTRRLLEDARRVSKGSYAAGSIEDKSTKKAFKDHILKGNRISERSNDMPAKDINIEGEDNRADAKSIEQPAVSAKSLMADQETPPEPSLVNSLHITQAKESEKHSAENSNILYKDNSADSKSIEQLVMSKGLLVPGQQTSLKPSSFGSLHSTQVEEDEKNSTKPQRPLSSDQNSMERASQSSHNEKRRNWIFRRLSKSKKHVKKWWFKFKVSTERR</sequence>
<dbReference type="SMART" id="SM00220">
    <property type="entry name" value="S_TKc"/>
    <property type="match status" value="1"/>
</dbReference>
<dbReference type="GO" id="GO:0005524">
    <property type="term" value="F:ATP binding"/>
    <property type="evidence" value="ECO:0007669"/>
    <property type="project" value="InterPro"/>
</dbReference>
<evidence type="ECO:0000313" key="3">
    <source>
        <dbReference type="EMBL" id="CAH0053627.1"/>
    </source>
</evidence>
<reference evidence="3 4" key="2">
    <citation type="submission" date="2021-10" db="EMBL/GenBank/DDBJ databases">
        <authorList>
            <person name="Piombo E."/>
        </authorList>
    </citation>
    <scope>NUCLEOTIDE SEQUENCE [LARGE SCALE GENOMIC DNA]</scope>
</reference>
<dbReference type="AlphaFoldDB" id="A0A9N9ZCD0"/>
<dbReference type="PANTHER" id="PTHR24359:SF37">
    <property type="entry name" value="PROTEIN KINASE DOMAIN-CONTAINING PROTEIN"/>
    <property type="match status" value="1"/>
</dbReference>
<dbReference type="PANTHER" id="PTHR24359">
    <property type="entry name" value="SERINE/THREONINE-PROTEIN KINASE SBK1"/>
    <property type="match status" value="1"/>
</dbReference>
<feature type="compositionally biased region" description="Basic and acidic residues" evidence="1">
    <location>
        <begin position="594"/>
        <end position="604"/>
    </location>
</feature>
<reference evidence="4" key="1">
    <citation type="submission" date="2019-06" db="EMBL/GenBank/DDBJ databases">
        <authorList>
            <person name="Broberg M."/>
        </authorList>
    </citation>
    <scope>NUCLEOTIDE SEQUENCE [LARGE SCALE GENOMIC DNA]</scope>
</reference>
<keyword evidence="4" id="KW-1185">Reference proteome</keyword>
<dbReference type="Proteomes" id="UP000775872">
    <property type="component" value="Unassembled WGS sequence"/>
</dbReference>
<feature type="region of interest" description="Disordered" evidence="1">
    <location>
        <begin position="674"/>
        <end position="728"/>
    </location>
</feature>
<dbReference type="InterPro" id="IPR000719">
    <property type="entry name" value="Prot_kinase_dom"/>
</dbReference>